<gene>
    <name evidence="1" type="ORF">SELSPUOL_02546</name>
</gene>
<dbReference type="AlphaFoldDB" id="C9LYI5"/>
<dbReference type="Proteomes" id="UP000003505">
    <property type="component" value="Unassembled WGS sequence"/>
</dbReference>
<evidence type="ECO:0000313" key="2">
    <source>
        <dbReference type="Proteomes" id="UP000003505"/>
    </source>
</evidence>
<sequence>MWILCAALNESLPIRLRPSGLTSWTLIVNSVEACKEAGRSVSYRRRFIS</sequence>
<accession>C9LYI5</accession>
<organism evidence="1 2">
    <name type="scientific">Selenomonas sputigena (strain ATCC 35185 / DSM 20758 / CCUG 44933 / VPI D19B-28)</name>
    <dbReference type="NCBI Taxonomy" id="546271"/>
    <lineage>
        <taxon>Bacteria</taxon>
        <taxon>Bacillati</taxon>
        <taxon>Bacillota</taxon>
        <taxon>Negativicutes</taxon>
        <taxon>Selenomonadales</taxon>
        <taxon>Selenomonadaceae</taxon>
        <taxon>Selenomonas</taxon>
    </lineage>
</organism>
<evidence type="ECO:0000313" key="1">
    <source>
        <dbReference type="EMBL" id="EEX76051.1"/>
    </source>
</evidence>
<comment type="caution">
    <text evidence="1">The sequence shown here is derived from an EMBL/GenBank/DDBJ whole genome shotgun (WGS) entry which is preliminary data.</text>
</comment>
<protein>
    <submittedName>
        <fullName evidence="1">Uncharacterized protein</fullName>
    </submittedName>
</protein>
<proteinExistence type="predicted"/>
<name>C9LYI5_SELS3</name>
<reference evidence="1 2" key="1">
    <citation type="submission" date="2009-09" db="EMBL/GenBank/DDBJ databases">
        <authorList>
            <person name="Weinstock G."/>
            <person name="Sodergren E."/>
            <person name="Clifton S."/>
            <person name="Fulton L."/>
            <person name="Fulton B."/>
            <person name="Courtney L."/>
            <person name="Fronick C."/>
            <person name="Harrison M."/>
            <person name="Strong C."/>
            <person name="Farmer C."/>
            <person name="Delahaunty K."/>
            <person name="Markovic C."/>
            <person name="Hall O."/>
            <person name="Minx P."/>
            <person name="Tomlinson C."/>
            <person name="Mitreva M."/>
            <person name="Nelson J."/>
            <person name="Hou S."/>
            <person name="Wollam A."/>
            <person name="Pepin K.H."/>
            <person name="Johnson M."/>
            <person name="Bhonagiri V."/>
            <person name="Nash W.E."/>
            <person name="Warren W."/>
            <person name="Chinwalla A."/>
            <person name="Mardis E.R."/>
            <person name="Wilson R.K."/>
        </authorList>
    </citation>
    <scope>NUCLEOTIDE SEQUENCE [LARGE SCALE GENOMIC DNA]</scope>
    <source>
        <strain evidence="2">ATCC 35185 / DSM 20758 / VPI D19B-28</strain>
    </source>
</reference>
<dbReference type="EMBL" id="ACKP02000054">
    <property type="protein sequence ID" value="EEX76051.1"/>
    <property type="molecule type" value="Genomic_DNA"/>
</dbReference>